<name>A0A6S6TIW5_9BACT</name>
<reference evidence="2" key="1">
    <citation type="submission" date="2020-01" db="EMBL/GenBank/DDBJ databases">
        <authorList>
            <person name="Meier V. D."/>
            <person name="Meier V D."/>
        </authorList>
    </citation>
    <scope>NUCLEOTIDE SEQUENCE</scope>
    <source>
        <strain evidence="2">HLG_WM_MAG_05</strain>
    </source>
</reference>
<feature type="transmembrane region" description="Helical" evidence="1">
    <location>
        <begin position="34"/>
        <end position="58"/>
    </location>
</feature>
<dbReference type="AlphaFoldDB" id="A0A6S6TIW5"/>
<keyword evidence="1" id="KW-0472">Membrane</keyword>
<protein>
    <submittedName>
        <fullName evidence="2">Uncharacterized protein</fullName>
    </submittedName>
</protein>
<sequence length="153" mass="17921">MKKNYKHYLVPITFIVLTVIGCLLHIFFDNDWWGLRLWVALDVSFAVALGVIAFMVYLEYIKAEDEIKIYFHVKGKLKNTGLSLLRKDCTRSEIFGLLGMMQPENSKRFSVDTTELALILKEVQAVQKAQKNRFVIEMKNHEFEQFEILEEEV</sequence>
<evidence type="ECO:0000256" key="1">
    <source>
        <dbReference type="SAM" id="Phobius"/>
    </source>
</evidence>
<keyword evidence="1" id="KW-0812">Transmembrane</keyword>
<organism evidence="2">
    <name type="scientific">uncultured Sulfurovum sp</name>
    <dbReference type="NCBI Taxonomy" id="269237"/>
    <lineage>
        <taxon>Bacteria</taxon>
        <taxon>Pseudomonadati</taxon>
        <taxon>Campylobacterota</taxon>
        <taxon>Epsilonproteobacteria</taxon>
        <taxon>Campylobacterales</taxon>
        <taxon>Sulfurovaceae</taxon>
        <taxon>Sulfurovum</taxon>
        <taxon>environmental samples</taxon>
    </lineage>
</organism>
<dbReference type="EMBL" id="CACVAU010000045">
    <property type="protein sequence ID" value="CAA6815472.1"/>
    <property type="molecule type" value="Genomic_DNA"/>
</dbReference>
<feature type="transmembrane region" description="Helical" evidence="1">
    <location>
        <begin position="7"/>
        <end position="28"/>
    </location>
</feature>
<proteinExistence type="predicted"/>
<evidence type="ECO:0000313" key="2">
    <source>
        <dbReference type="EMBL" id="CAA6815472.1"/>
    </source>
</evidence>
<keyword evidence="1" id="KW-1133">Transmembrane helix</keyword>
<gene>
    <name evidence="2" type="ORF">HELGO_WM15866</name>
</gene>
<accession>A0A6S6TIW5</accession>
<dbReference type="PROSITE" id="PS51257">
    <property type="entry name" value="PROKAR_LIPOPROTEIN"/>
    <property type="match status" value="1"/>
</dbReference>